<accession>A0A346XWL8</accession>
<feature type="transmembrane region" description="Helical" evidence="7">
    <location>
        <begin position="245"/>
        <end position="267"/>
    </location>
</feature>
<dbReference type="AlphaFoldDB" id="A0A346XWL8"/>
<sequence>MSTTLPTRGGAADLVSAAPPPTPSPGGRPSSEDRLHRRRGRIGLWFAMPWIVGFVLFYAAPMAASLWFSFTDFSLTSPDPIAFVGGDNWARLIRDREVIDSALVTVKFGLLSLPLTILVPLGFAWLLTAKQLWGRSIFRTLFYMPSVIPFVAAVLVFNGMLNSQTGWANRALSAVGIPGPNWLNSEVWIYPTLTLIALWGIGNAMIIFIAGINSVPADLYDAAQVDGASSWQQFRTITVPMISPVLFYNVVVALIGLFQYFLVPFVLKNGSGDPGGATFFYSMYFYRTLFRLQNMGYAATLAWMMFLVGLVVTGLLFWSARYWVHYEFGDQS</sequence>
<dbReference type="PROSITE" id="PS50928">
    <property type="entry name" value="ABC_TM1"/>
    <property type="match status" value="1"/>
</dbReference>
<feature type="transmembrane region" description="Helical" evidence="7">
    <location>
        <begin position="44"/>
        <end position="70"/>
    </location>
</feature>
<evidence type="ECO:0000256" key="6">
    <source>
        <dbReference type="ARBA" id="ARBA00023136"/>
    </source>
</evidence>
<evidence type="ECO:0000256" key="1">
    <source>
        <dbReference type="ARBA" id="ARBA00004651"/>
    </source>
</evidence>
<feature type="domain" description="ABC transmembrane type-1" evidence="9">
    <location>
        <begin position="102"/>
        <end position="316"/>
    </location>
</feature>
<evidence type="ECO:0000256" key="5">
    <source>
        <dbReference type="ARBA" id="ARBA00022989"/>
    </source>
</evidence>
<reference evidence="10 11" key="1">
    <citation type="submission" date="2018-09" db="EMBL/GenBank/DDBJ databases">
        <title>Complete genome sequence of Euzebya sp. DY32-46 isolated from seawater of Pacific Ocean.</title>
        <authorList>
            <person name="Xu L."/>
            <person name="Wu Y.-H."/>
            <person name="Xu X.-W."/>
        </authorList>
    </citation>
    <scope>NUCLEOTIDE SEQUENCE [LARGE SCALE GENOMIC DNA]</scope>
    <source>
        <strain evidence="10 11">DY32-46</strain>
    </source>
</reference>
<evidence type="ECO:0000256" key="2">
    <source>
        <dbReference type="ARBA" id="ARBA00022448"/>
    </source>
</evidence>
<keyword evidence="4 7" id="KW-0812">Transmembrane</keyword>
<keyword evidence="2 7" id="KW-0813">Transport</keyword>
<dbReference type="Gene3D" id="1.10.3720.10">
    <property type="entry name" value="MetI-like"/>
    <property type="match status" value="1"/>
</dbReference>
<organism evidence="10 11">
    <name type="scientific">Euzebya pacifica</name>
    <dbReference type="NCBI Taxonomy" id="1608957"/>
    <lineage>
        <taxon>Bacteria</taxon>
        <taxon>Bacillati</taxon>
        <taxon>Actinomycetota</taxon>
        <taxon>Nitriliruptoria</taxon>
        <taxon>Euzebyales</taxon>
    </lineage>
</organism>
<feature type="region of interest" description="Disordered" evidence="8">
    <location>
        <begin position="1"/>
        <end position="34"/>
    </location>
</feature>
<keyword evidence="5 7" id="KW-1133">Transmembrane helix</keyword>
<feature type="transmembrane region" description="Helical" evidence="7">
    <location>
        <begin position="108"/>
        <end position="129"/>
    </location>
</feature>
<protein>
    <submittedName>
        <fullName evidence="10">Sugar ABC transporter permease</fullName>
    </submittedName>
</protein>
<dbReference type="GO" id="GO:0005886">
    <property type="term" value="C:plasma membrane"/>
    <property type="evidence" value="ECO:0007669"/>
    <property type="project" value="UniProtKB-SubCell"/>
</dbReference>
<keyword evidence="3" id="KW-1003">Cell membrane</keyword>
<gene>
    <name evidence="10" type="ORF">DVS28_a1930</name>
</gene>
<name>A0A346XWL8_9ACTN</name>
<proteinExistence type="inferred from homology"/>
<dbReference type="InterPro" id="IPR035906">
    <property type="entry name" value="MetI-like_sf"/>
</dbReference>
<dbReference type="CDD" id="cd06261">
    <property type="entry name" value="TM_PBP2"/>
    <property type="match status" value="1"/>
</dbReference>
<evidence type="ECO:0000313" key="10">
    <source>
        <dbReference type="EMBL" id="AXV06615.1"/>
    </source>
</evidence>
<dbReference type="GO" id="GO:0055085">
    <property type="term" value="P:transmembrane transport"/>
    <property type="evidence" value="ECO:0007669"/>
    <property type="project" value="InterPro"/>
</dbReference>
<dbReference type="OrthoDB" id="4053402at2"/>
<evidence type="ECO:0000313" key="11">
    <source>
        <dbReference type="Proteomes" id="UP000264006"/>
    </source>
</evidence>
<keyword evidence="6 7" id="KW-0472">Membrane</keyword>
<dbReference type="RefSeq" id="WP_114591228.1">
    <property type="nucleotide sequence ID" value="NZ_CP031165.1"/>
</dbReference>
<comment type="subcellular location">
    <subcellularLocation>
        <location evidence="1 7">Cell membrane</location>
        <topology evidence="1 7">Multi-pass membrane protein</topology>
    </subcellularLocation>
</comment>
<keyword evidence="11" id="KW-1185">Reference proteome</keyword>
<dbReference type="EMBL" id="CP031165">
    <property type="protein sequence ID" value="AXV06615.1"/>
    <property type="molecule type" value="Genomic_DNA"/>
</dbReference>
<feature type="transmembrane region" description="Helical" evidence="7">
    <location>
        <begin position="188"/>
        <end position="210"/>
    </location>
</feature>
<dbReference type="SUPFAM" id="SSF161098">
    <property type="entry name" value="MetI-like"/>
    <property type="match status" value="1"/>
</dbReference>
<dbReference type="KEGG" id="euz:DVS28_a1930"/>
<feature type="transmembrane region" description="Helical" evidence="7">
    <location>
        <begin position="141"/>
        <end position="161"/>
    </location>
</feature>
<evidence type="ECO:0000259" key="9">
    <source>
        <dbReference type="PROSITE" id="PS50928"/>
    </source>
</evidence>
<dbReference type="PANTHER" id="PTHR30193:SF1">
    <property type="entry name" value="ABC TRANSPORTER PERMEASE PROTEIN YESP-RELATED"/>
    <property type="match status" value="1"/>
</dbReference>
<dbReference type="PANTHER" id="PTHR30193">
    <property type="entry name" value="ABC TRANSPORTER PERMEASE PROTEIN"/>
    <property type="match status" value="1"/>
</dbReference>
<evidence type="ECO:0000256" key="4">
    <source>
        <dbReference type="ARBA" id="ARBA00022692"/>
    </source>
</evidence>
<comment type="similarity">
    <text evidence="7">Belongs to the binding-protein-dependent transport system permease family.</text>
</comment>
<evidence type="ECO:0000256" key="7">
    <source>
        <dbReference type="RuleBase" id="RU363032"/>
    </source>
</evidence>
<dbReference type="InterPro" id="IPR000515">
    <property type="entry name" value="MetI-like"/>
</dbReference>
<dbReference type="Pfam" id="PF00528">
    <property type="entry name" value="BPD_transp_1"/>
    <property type="match status" value="1"/>
</dbReference>
<dbReference type="InterPro" id="IPR051393">
    <property type="entry name" value="ABC_transporter_permease"/>
</dbReference>
<feature type="transmembrane region" description="Helical" evidence="7">
    <location>
        <begin position="295"/>
        <end position="318"/>
    </location>
</feature>
<evidence type="ECO:0000256" key="3">
    <source>
        <dbReference type="ARBA" id="ARBA00022475"/>
    </source>
</evidence>
<dbReference type="Proteomes" id="UP000264006">
    <property type="component" value="Chromosome"/>
</dbReference>
<evidence type="ECO:0000256" key="8">
    <source>
        <dbReference type="SAM" id="MobiDB-lite"/>
    </source>
</evidence>